<dbReference type="Gene3D" id="3.10.20.310">
    <property type="entry name" value="membrane protein fhac"/>
    <property type="match status" value="1"/>
</dbReference>
<accession>A0A248LHR4</accession>
<dbReference type="PIRSF" id="PIRSF029745">
    <property type="entry name" value="FhaC"/>
    <property type="match status" value="1"/>
</dbReference>
<sequence>MNPAVPLFPFPCLARPWWTAGLLWLVAAPVLAADPATQEWLRQQERERILRQQQETAPDVRLPVPALPAPERLQDESPCFPVQVMTLQGQDSGQFQWALAAANQEAGQPDVAIGRCLGAKGINTVMRRIQNAIIERGFITTRILAEPQDLKAGELKLTVIPGRVRAVRTTAETPDRATLWNALPVRPGELLNLRDVEQGLENLKRIPTAEADIQIAPAEGEQVRPGESDLLVSWRQGFPFRVNLGVDDSGSKATGRYIGSATVAYDHWWTLNDLFYASFNHDLGGGQAGERGAKGYTVHYEVPYGYWLLGLTGSQYDYNQSVAGNTQDYVYSGTSSSSEIRLSRIVHRDALRKTAVYLRGWRRDSRNYIDDTEVEVQRRRMAGWETGVTHQVFRGSAVLNLEAGYRKGTGAMDALPAPEEAFDEGTSRPAILTASAQLSAPFALGPLTLRYLGTWRAQWNRTPLVPQDRFSIGGRYTVRGFDGESSLIGERGWLVRNDLGVVLGQSGQELYLGADYGHVGGPSTRYLLGRELAGVVLGLRGGLSRFSYDVFVGQPVLKPAGFQTPHVTAGFNLNLAI</sequence>
<dbReference type="AlphaFoldDB" id="A0A248LHR4"/>
<evidence type="ECO:0000259" key="8">
    <source>
        <dbReference type="Pfam" id="PF03865"/>
    </source>
</evidence>
<keyword evidence="4" id="KW-0812">Transmembrane</keyword>
<comment type="similarity">
    <text evidence="2">Belongs to the TPS (TC 1.B.20) family.</text>
</comment>
<dbReference type="Pfam" id="PF08479">
    <property type="entry name" value="POTRA_2"/>
    <property type="match status" value="1"/>
</dbReference>
<reference evidence="12" key="1">
    <citation type="submission" date="2017-06" db="EMBL/GenBank/DDBJ databases">
        <title>Whole genome sequence of Laribacter hongkongensis LHGZ1.</title>
        <authorList>
            <person name="Chen D."/>
            <person name="Wu H."/>
            <person name="Chen J."/>
        </authorList>
    </citation>
    <scope>NUCLEOTIDE SEQUENCE [LARGE SCALE GENOMIC DNA]</scope>
    <source>
        <strain evidence="12">LHGZ1</strain>
    </source>
</reference>
<dbReference type="Pfam" id="PF17287">
    <property type="entry name" value="POTRA_3"/>
    <property type="match status" value="1"/>
</dbReference>
<dbReference type="EMBL" id="CP022115">
    <property type="protein sequence ID" value="ASJ24288.1"/>
    <property type="molecule type" value="Genomic_DNA"/>
</dbReference>
<evidence type="ECO:0000313" key="11">
    <source>
        <dbReference type="EMBL" id="ASJ24288.1"/>
    </source>
</evidence>
<keyword evidence="5" id="KW-0813">Transport</keyword>
<keyword evidence="6" id="KW-0472">Membrane</keyword>
<evidence type="ECO:0000256" key="6">
    <source>
        <dbReference type="ARBA" id="ARBA00023136"/>
    </source>
</evidence>
<dbReference type="GO" id="GO:0009279">
    <property type="term" value="C:cell outer membrane"/>
    <property type="evidence" value="ECO:0007669"/>
    <property type="project" value="UniProtKB-SubCell"/>
</dbReference>
<dbReference type="GO" id="GO:0006811">
    <property type="term" value="P:monoatomic ion transport"/>
    <property type="evidence" value="ECO:0007669"/>
    <property type="project" value="UniProtKB-KW"/>
</dbReference>
<keyword evidence="7" id="KW-0998">Cell outer membrane</keyword>
<dbReference type="PANTHER" id="PTHR34597">
    <property type="entry name" value="SLR1661 PROTEIN"/>
    <property type="match status" value="1"/>
</dbReference>
<dbReference type="Gene3D" id="2.40.160.50">
    <property type="entry name" value="membrane protein fhac: a member of the omp85/tpsb transporter family"/>
    <property type="match status" value="1"/>
</dbReference>
<organism evidence="11 12">
    <name type="scientific">Laribacter hongkongensis</name>
    <dbReference type="NCBI Taxonomy" id="168471"/>
    <lineage>
        <taxon>Bacteria</taxon>
        <taxon>Pseudomonadati</taxon>
        <taxon>Pseudomonadota</taxon>
        <taxon>Betaproteobacteria</taxon>
        <taxon>Neisseriales</taxon>
        <taxon>Aquaspirillaceae</taxon>
        <taxon>Laribacter</taxon>
    </lineage>
</organism>
<gene>
    <name evidence="11" type="ORF">LHGZ1_1457</name>
</gene>
<evidence type="ECO:0000256" key="2">
    <source>
        <dbReference type="ARBA" id="ARBA00009055"/>
    </source>
</evidence>
<comment type="subcellular location">
    <subcellularLocation>
        <location evidence="1">Cell outer membrane</location>
    </subcellularLocation>
</comment>
<evidence type="ECO:0000259" key="10">
    <source>
        <dbReference type="Pfam" id="PF17287"/>
    </source>
</evidence>
<keyword evidence="5" id="KW-0406">Ion transport</keyword>
<dbReference type="Pfam" id="PF03865">
    <property type="entry name" value="ShlB"/>
    <property type="match status" value="1"/>
</dbReference>
<protein>
    <submittedName>
        <fullName evidence="11">Putative activation/secretion protein</fullName>
    </submittedName>
</protein>
<evidence type="ECO:0000259" key="9">
    <source>
        <dbReference type="Pfam" id="PF08479"/>
    </source>
</evidence>
<dbReference type="InterPro" id="IPR035251">
    <property type="entry name" value="ShlB_POTRA"/>
</dbReference>
<evidence type="ECO:0000313" key="12">
    <source>
        <dbReference type="Proteomes" id="UP000197424"/>
    </source>
</evidence>
<dbReference type="Proteomes" id="UP000197424">
    <property type="component" value="Chromosome"/>
</dbReference>
<keyword evidence="3" id="KW-1134">Transmembrane beta strand</keyword>
<name>A0A248LHR4_9NEIS</name>
<dbReference type="PANTHER" id="PTHR34597:SF3">
    <property type="entry name" value="OUTER MEMBRANE TRANSPORTER CDIB"/>
    <property type="match status" value="1"/>
</dbReference>
<dbReference type="InterPro" id="IPR027282">
    <property type="entry name" value="TPS"/>
</dbReference>
<dbReference type="GO" id="GO:0046819">
    <property type="term" value="P:protein secretion by the type V secretion system"/>
    <property type="evidence" value="ECO:0007669"/>
    <property type="project" value="TreeGrafter"/>
</dbReference>
<dbReference type="InterPro" id="IPR005565">
    <property type="entry name" value="Hemolysn_activator_HlyB_C"/>
</dbReference>
<evidence type="ECO:0000256" key="3">
    <source>
        <dbReference type="ARBA" id="ARBA00022452"/>
    </source>
</evidence>
<evidence type="ECO:0000256" key="4">
    <source>
        <dbReference type="ARBA" id="ARBA00022692"/>
    </source>
</evidence>
<evidence type="ECO:0000256" key="1">
    <source>
        <dbReference type="ARBA" id="ARBA00004442"/>
    </source>
</evidence>
<feature type="domain" description="Haemolysin activator HlyB C-terminal" evidence="8">
    <location>
        <begin position="226"/>
        <end position="541"/>
    </location>
</feature>
<dbReference type="GO" id="GO:0098046">
    <property type="term" value="C:type V protein secretion system complex"/>
    <property type="evidence" value="ECO:0007669"/>
    <property type="project" value="TreeGrafter"/>
</dbReference>
<dbReference type="GO" id="GO:0008320">
    <property type="term" value="F:protein transmembrane transporter activity"/>
    <property type="evidence" value="ECO:0007669"/>
    <property type="project" value="TreeGrafter"/>
</dbReference>
<evidence type="ECO:0000256" key="7">
    <source>
        <dbReference type="ARBA" id="ARBA00023237"/>
    </source>
</evidence>
<dbReference type="InterPro" id="IPR013686">
    <property type="entry name" value="Polypept-transport_assoc_ShlB"/>
</dbReference>
<dbReference type="FunFam" id="2.40.160.50:FF:000009">
    <property type="entry name" value="Putative hemolysin activator protein"/>
    <property type="match status" value="1"/>
</dbReference>
<feature type="domain" description="ShlB POTRA" evidence="10">
    <location>
        <begin position="164"/>
        <end position="217"/>
    </location>
</feature>
<evidence type="ECO:0000256" key="5">
    <source>
        <dbReference type="ARBA" id="ARBA00023065"/>
    </source>
</evidence>
<proteinExistence type="inferred from homology"/>
<feature type="domain" description="Polypeptide-transport-associated ShlB-type" evidence="9">
    <location>
        <begin position="112"/>
        <end position="162"/>
    </location>
</feature>
<dbReference type="InterPro" id="IPR051544">
    <property type="entry name" value="TPS_OM_transporter"/>
</dbReference>